<name>A0A9P0DAT6_9CUCU</name>
<evidence type="ECO:0000256" key="9">
    <source>
        <dbReference type="RuleBase" id="RU364020"/>
    </source>
</evidence>
<keyword evidence="9" id="KW-0735">Signal-anchor</keyword>
<dbReference type="InterPro" id="IPR018011">
    <property type="entry name" value="Carb_sulfotrans_8-10"/>
</dbReference>
<dbReference type="Proteomes" id="UP001153636">
    <property type="component" value="Chromosome 9"/>
</dbReference>
<proteinExistence type="inferred from homology"/>
<keyword evidence="4" id="KW-0812">Transmembrane</keyword>
<dbReference type="PANTHER" id="PTHR12137:SF54">
    <property type="entry name" value="CARBOHYDRATE SULFOTRANSFERASE"/>
    <property type="match status" value="1"/>
</dbReference>
<evidence type="ECO:0000313" key="11">
    <source>
        <dbReference type="EMBL" id="CAH1114989.1"/>
    </source>
</evidence>
<evidence type="ECO:0000256" key="7">
    <source>
        <dbReference type="ARBA" id="ARBA00023136"/>
    </source>
</evidence>
<accession>A0A9P0DAT6</accession>
<dbReference type="AlphaFoldDB" id="A0A9P0DAT6"/>
<dbReference type="GO" id="GO:0016051">
    <property type="term" value="P:carbohydrate biosynthetic process"/>
    <property type="evidence" value="ECO:0007669"/>
    <property type="project" value="InterPro"/>
</dbReference>
<keyword evidence="9" id="KW-0119">Carbohydrate metabolism</keyword>
<dbReference type="GO" id="GO:0000139">
    <property type="term" value="C:Golgi membrane"/>
    <property type="evidence" value="ECO:0007669"/>
    <property type="project" value="UniProtKB-SubCell"/>
</dbReference>
<dbReference type="InterPro" id="IPR040610">
    <property type="entry name" value="SNRNP25_ubiquitin"/>
</dbReference>
<evidence type="ECO:0000256" key="2">
    <source>
        <dbReference type="ARBA" id="ARBA00006339"/>
    </source>
</evidence>
<evidence type="ECO:0000313" key="12">
    <source>
        <dbReference type="Proteomes" id="UP001153636"/>
    </source>
</evidence>
<keyword evidence="8 9" id="KW-0325">Glycoprotein</keyword>
<evidence type="ECO:0000256" key="1">
    <source>
        <dbReference type="ARBA" id="ARBA00004323"/>
    </source>
</evidence>
<reference evidence="11" key="1">
    <citation type="submission" date="2022-01" db="EMBL/GenBank/DDBJ databases">
        <authorList>
            <person name="King R."/>
        </authorList>
    </citation>
    <scope>NUCLEOTIDE SEQUENCE</scope>
</reference>
<dbReference type="EC" id="2.8.2.-" evidence="9"/>
<dbReference type="SUPFAM" id="SSF54236">
    <property type="entry name" value="Ubiquitin-like"/>
    <property type="match status" value="1"/>
</dbReference>
<dbReference type="InterPro" id="IPR029071">
    <property type="entry name" value="Ubiquitin-like_domsf"/>
</dbReference>
<dbReference type="Pfam" id="PF03567">
    <property type="entry name" value="Sulfotransfer_2"/>
    <property type="match status" value="1"/>
</dbReference>
<evidence type="ECO:0000256" key="4">
    <source>
        <dbReference type="ARBA" id="ARBA00022692"/>
    </source>
</evidence>
<keyword evidence="7" id="KW-0472">Membrane</keyword>
<keyword evidence="5" id="KW-1133">Transmembrane helix</keyword>
<comment type="subcellular location">
    <subcellularLocation>
        <location evidence="1 9">Golgi apparatus membrane</location>
        <topology evidence="1 9">Single-pass type II membrane protein</topology>
    </subcellularLocation>
</comment>
<dbReference type="GO" id="GO:0008146">
    <property type="term" value="F:sulfotransferase activity"/>
    <property type="evidence" value="ECO:0007669"/>
    <property type="project" value="InterPro"/>
</dbReference>
<dbReference type="PANTHER" id="PTHR12137">
    <property type="entry name" value="CARBOHYDRATE SULFOTRANSFERASE"/>
    <property type="match status" value="1"/>
</dbReference>
<keyword evidence="6 9" id="KW-0333">Golgi apparatus</keyword>
<dbReference type="OrthoDB" id="2019940at2759"/>
<evidence type="ECO:0000256" key="5">
    <source>
        <dbReference type="ARBA" id="ARBA00022989"/>
    </source>
</evidence>
<dbReference type="CDD" id="cd17058">
    <property type="entry name" value="Ubl_SNRNP25"/>
    <property type="match status" value="1"/>
</dbReference>
<dbReference type="InterPro" id="IPR005331">
    <property type="entry name" value="Sulfotransferase"/>
</dbReference>
<keyword evidence="3 9" id="KW-0808">Transferase</keyword>
<organism evidence="11 12">
    <name type="scientific">Psylliodes chrysocephalus</name>
    <dbReference type="NCBI Taxonomy" id="3402493"/>
    <lineage>
        <taxon>Eukaryota</taxon>
        <taxon>Metazoa</taxon>
        <taxon>Ecdysozoa</taxon>
        <taxon>Arthropoda</taxon>
        <taxon>Hexapoda</taxon>
        <taxon>Insecta</taxon>
        <taxon>Pterygota</taxon>
        <taxon>Neoptera</taxon>
        <taxon>Endopterygota</taxon>
        <taxon>Coleoptera</taxon>
        <taxon>Polyphaga</taxon>
        <taxon>Cucujiformia</taxon>
        <taxon>Chrysomeloidea</taxon>
        <taxon>Chrysomelidae</taxon>
        <taxon>Galerucinae</taxon>
        <taxon>Alticini</taxon>
        <taxon>Psylliodes</taxon>
    </lineage>
</organism>
<dbReference type="Gene3D" id="3.10.20.90">
    <property type="entry name" value="Phosphatidylinositol 3-kinase Catalytic Subunit, Chain A, domain 1"/>
    <property type="match status" value="1"/>
</dbReference>
<evidence type="ECO:0000256" key="6">
    <source>
        <dbReference type="ARBA" id="ARBA00023034"/>
    </source>
</evidence>
<protein>
    <recommendedName>
        <fullName evidence="9">Carbohydrate sulfotransferase</fullName>
        <ecNumber evidence="9">2.8.2.-</ecNumber>
    </recommendedName>
</protein>
<evidence type="ECO:0000256" key="3">
    <source>
        <dbReference type="ARBA" id="ARBA00022679"/>
    </source>
</evidence>
<evidence type="ECO:0000259" key="10">
    <source>
        <dbReference type="Pfam" id="PF18036"/>
    </source>
</evidence>
<comment type="similarity">
    <text evidence="2 9">Belongs to the sulfotransferase 2 family.</text>
</comment>
<gene>
    <name evidence="11" type="ORF">PSYICH_LOCUS15381</name>
</gene>
<feature type="domain" description="SNRNP25 ubiquitin-like" evidence="10">
    <location>
        <begin position="67"/>
        <end position="147"/>
    </location>
</feature>
<evidence type="ECO:0000256" key="8">
    <source>
        <dbReference type="ARBA" id="ARBA00023180"/>
    </source>
</evidence>
<dbReference type="Pfam" id="PF18036">
    <property type="entry name" value="Ubiquitin_4"/>
    <property type="match status" value="1"/>
</dbReference>
<dbReference type="EMBL" id="OV651821">
    <property type="protein sequence ID" value="CAH1114989.1"/>
    <property type="molecule type" value="Genomic_DNA"/>
</dbReference>
<keyword evidence="12" id="KW-1185">Reference proteome</keyword>
<sequence>MGDTDADAKQQTIDEEIENLSHEDLLEITQSSIRRLITSDPLLSDLPPDVTFEEVVAQIAVAQGQSITVIVDRYSESPLNVVIPQKGTSVLDLKKAYRRAFTLKQQRQRIKTKISWNYVWRTYHFQNIQNGQVMRDDNREVSEYALEGSRYPWLDQIARQEQLLVGCDNMGLRYKKKLAIDKLNHILVDHNHKLLYCYVPKVACTNWKRVLMVLTGDSDTKHPVQISANVAHMDNSTLKLSQLTQAEADSCLRDYTLFLVVRHPFERLLSAYRNKFLDNTPTNKYFKYRYGKYIIQKYRKNPAPEDLESGANVTFREFIRYLIKEGVLSNEHWAPVYELCLPCTLNYTFVSHYETILDDAATILNMVNAPSVSFPVTRSKRTKDNLRFYFQQLSIYEIEALYRLYEADFKLFGYGLEDLLGYDLA</sequence>